<reference evidence="2 3" key="1">
    <citation type="submission" date="2016-10" db="EMBL/GenBank/DDBJ databases">
        <authorList>
            <person name="de Groot N.N."/>
        </authorList>
    </citation>
    <scope>NUCLEOTIDE SEQUENCE [LARGE SCALE GENOMIC DNA]</scope>
    <source>
        <strain evidence="2 3">DSM 29619</strain>
    </source>
</reference>
<proteinExistence type="predicted"/>
<protein>
    <submittedName>
        <fullName evidence="2">VPLPA-CTERM protein sorting domain-containing protein</fullName>
    </submittedName>
</protein>
<keyword evidence="1" id="KW-0732">Signal</keyword>
<dbReference type="RefSeq" id="WP_093445829.1">
    <property type="nucleotide sequence ID" value="NZ_FNZG01000001.1"/>
</dbReference>
<dbReference type="STRING" id="517719.SAMN05421762_3264"/>
<sequence length="321" mass="31581">MKRYFKTILASAALLSLVSGANALTIPNEGVGRVAASLLPASALAWIAGQGSGVGFNFDTPINQAICRLSLTRCGEDPDGVTTAQAGPFGVIDGFTSGDGGVYLFDTLTQTNLLRLRSAEAEADAGIGGAVAVGDNLVAVGGTGAVYLFDGTTGASLGKFTDPAGAAGFGYSVALRGKTLAVGASDATPGSGLAYLFDSETGDVLQRFAAPDGVIDFGSDVAFGDGVVAVLGNSAGAGEAPNPTAYLFDQANGSYLGAIGAGQAGNPFATGTTGTTVAGASAGTGNSLAQQMPPAVPLPAPLWLLLAAIGGTVIARRKSIV</sequence>
<organism evidence="2 3">
    <name type="scientific">Pseudooceanicola nitratireducens</name>
    <dbReference type="NCBI Taxonomy" id="517719"/>
    <lineage>
        <taxon>Bacteria</taxon>
        <taxon>Pseudomonadati</taxon>
        <taxon>Pseudomonadota</taxon>
        <taxon>Alphaproteobacteria</taxon>
        <taxon>Rhodobacterales</taxon>
        <taxon>Paracoccaceae</taxon>
        <taxon>Pseudooceanicola</taxon>
    </lineage>
</organism>
<dbReference type="InterPro" id="IPR013517">
    <property type="entry name" value="FG-GAP"/>
</dbReference>
<name>A0A1I1P0M5_9RHOB</name>
<accession>A0A1I1P0M5</accession>
<dbReference type="Pfam" id="PF14312">
    <property type="entry name" value="FG-GAP_2"/>
    <property type="match status" value="1"/>
</dbReference>
<dbReference type="Proteomes" id="UP000231644">
    <property type="component" value="Unassembled WGS sequence"/>
</dbReference>
<keyword evidence="3" id="KW-1185">Reference proteome</keyword>
<dbReference type="AlphaFoldDB" id="A0A1I1P0M5"/>
<evidence type="ECO:0000313" key="2">
    <source>
        <dbReference type="EMBL" id="SFD03379.1"/>
    </source>
</evidence>
<gene>
    <name evidence="2" type="ORF">SAMN05421762_3264</name>
</gene>
<evidence type="ECO:0000256" key="1">
    <source>
        <dbReference type="SAM" id="SignalP"/>
    </source>
</evidence>
<dbReference type="InterPro" id="IPR011047">
    <property type="entry name" value="Quinoprotein_ADH-like_sf"/>
</dbReference>
<feature type="chain" id="PRO_5014196761" evidence="1">
    <location>
        <begin position="24"/>
        <end position="321"/>
    </location>
</feature>
<dbReference type="SUPFAM" id="SSF50998">
    <property type="entry name" value="Quinoprotein alcohol dehydrogenase-like"/>
    <property type="match status" value="1"/>
</dbReference>
<feature type="signal peptide" evidence="1">
    <location>
        <begin position="1"/>
        <end position="23"/>
    </location>
</feature>
<dbReference type="InterPro" id="IPR015943">
    <property type="entry name" value="WD40/YVTN_repeat-like_dom_sf"/>
</dbReference>
<dbReference type="Gene3D" id="2.130.10.10">
    <property type="entry name" value="YVTN repeat-like/Quinoprotein amine dehydrogenase"/>
    <property type="match status" value="1"/>
</dbReference>
<dbReference type="EMBL" id="FOLX01000001">
    <property type="protein sequence ID" value="SFD03379.1"/>
    <property type="molecule type" value="Genomic_DNA"/>
</dbReference>
<evidence type="ECO:0000313" key="3">
    <source>
        <dbReference type="Proteomes" id="UP000231644"/>
    </source>
</evidence>